<dbReference type="RefSeq" id="WP_123209122.1">
    <property type="nucleotide sequence ID" value="NZ_QIBX01000012.1"/>
</dbReference>
<dbReference type="AlphaFoldDB" id="A0A3N0AX59"/>
<accession>A0A3N0AX59</accession>
<dbReference type="EMBL" id="QIBX01000012">
    <property type="protein sequence ID" value="RNL39461.1"/>
    <property type="molecule type" value="Genomic_DNA"/>
</dbReference>
<evidence type="ECO:0000313" key="1">
    <source>
        <dbReference type="EMBL" id="RNL39461.1"/>
    </source>
</evidence>
<sequence>MHVAGRQRGDRSRIGAGKSYLGCCLAKRACKMRGSARYVRMPDPLMELDEPTVMERSDQNSIIPIQ</sequence>
<reference evidence="2" key="1">
    <citation type="submission" date="2018-05" db="EMBL/GenBank/DDBJ databases">
        <title>Genome Sequencing of selected type strains of the family Eggerthellaceae.</title>
        <authorList>
            <person name="Danylec N."/>
            <person name="Stoll D.A."/>
            <person name="Doetsch A."/>
            <person name="Huch M."/>
        </authorList>
    </citation>
    <scope>NUCLEOTIDE SEQUENCE [LARGE SCALE GENOMIC DNA]</scope>
    <source>
        <strain evidence="2">DSM 24851</strain>
    </source>
</reference>
<gene>
    <name evidence="1" type="ORF">DMP06_07525</name>
</gene>
<name>A0A3N0AX59_9ACTN</name>
<dbReference type="Proteomes" id="UP000269591">
    <property type="component" value="Unassembled WGS sequence"/>
</dbReference>
<proteinExistence type="predicted"/>
<keyword evidence="2" id="KW-1185">Reference proteome</keyword>
<organism evidence="1 2">
    <name type="scientific">Slackia equolifaciens</name>
    <dbReference type="NCBI Taxonomy" id="498718"/>
    <lineage>
        <taxon>Bacteria</taxon>
        <taxon>Bacillati</taxon>
        <taxon>Actinomycetota</taxon>
        <taxon>Coriobacteriia</taxon>
        <taxon>Eggerthellales</taxon>
        <taxon>Eggerthellaceae</taxon>
        <taxon>Slackia</taxon>
    </lineage>
</organism>
<evidence type="ECO:0000313" key="2">
    <source>
        <dbReference type="Proteomes" id="UP000269591"/>
    </source>
</evidence>
<protein>
    <submittedName>
        <fullName evidence="1">Uncharacterized protein</fullName>
    </submittedName>
</protein>
<comment type="caution">
    <text evidence="1">The sequence shown here is derived from an EMBL/GenBank/DDBJ whole genome shotgun (WGS) entry which is preliminary data.</text>
</comment>